<comment type="caution">
    <text evidence="2">The sequence shown here is derived from an EMBL/GenBank/DDBJ whole genome shotgun (WGS) entry which is preliminary data.</text>
</comment>
<feature type="compositionally biased region" description="Polar residues" evidence="1">
    <location>
        <begin position="1"/>
        <end position="20"/>
    </location>
</feature>
<dbReference type="Proteomes" id="UP001280581">
    <property type="component" value="Unassembled WGS sequence"/>
</dbReference>
<reference evidence="2 3" key="1">
    <citation type="submission" date="2021-02" db="EMBL/GenBank/DDBJ databases">
        <title>Genome assembly of Pseudopithomyces chartarum.</title>
        <authorList>
            <person name="Jauregui R."/>
            <person name="Singh J."/>
            <person name="Voisey C."/>
        </authorList>
    </citation>
    <scope>NUCLEOTIDE SEQUENCE [LARGE SCALE GENOMIC DNA]</scope>
    <source>
        <strain evidence="2 3">AGR01</strain>
    </source>
</reference>
<dbReference type="AlphaFoldDB" id="A0AAN6M6E6"/>
<keyword evidence="3" id="KW-1185">Reference proteome</keyword>
<evidence type="ECO:0000256" key="1">
    <source>
        <dbReference type="SAM" id="MobiDB-lite"/>
    </source>
</evidence>
<evidence type="ECO:0000313" key="3">
    <source>
        <dbReference type="Proteomes" id="UP001280581"/>
    </source>
</evidence>
<protein>
    <submittedName>
        <fullName evidence="2">Uncharacterized protein</fullName>
    </submittedName>
</protein>
<organism evidence="2 3">
    <name type="scientific">Pseudopithomyces chartarum</name>
    <dbReference type="NCBI Taxonomy" id="1892770"/>
    <lineage>
        <taxon>Eukaryota</taxon>
        <taxon>Fungi</taxon>
        <taxon>Dikarya</taxon>
        <taxon>Ascomycota</taxon>
        <taxon>Pezizomycotina</taxon>
        <taxon>Dothideomycetes</taxon>
        <taxon>Pleosporomycetidae</taxon>
        <taxon>Pleosporales</taxon>
        <taxon>Massarineae</taxon>
        <taxon>Didymosphaeriaceae</taxon>
        <taxon>Pseudopithomyces</taxon>
    </lineage>
</organism>
<feature type="region of interest" description="Disordered" evidence="1">
    <location>
        <begin position="1"/>
        <end position="85"/>
    </location>
</feature>
<dbReference type="EMBL" id="WVTA01000003">
    <property type="protein sequence ID" value="KAK3214946.1"/>
    <property type="molecule type" value="Genomic_DNA"/>
</dbReference>
<sequence>MTSHTTNDLATAQLSEQTAKQGPVKHWLTRQLSRATLRKEQESGEIVKMLRQIPVRRPGTPNSLGRPSTAPCSGTTTTDESVPPPPPIPAEFLHLLNRQKLDSPLQPSRPSPMGAPNVDAWLDASKPPAALMGGLSYWRSGNPTATNNVTNVQYAIPIIQEPDCEKCSTSHGQQLKSLYRRAKKQVRMPSFRQLRSPNTSEGNYVERSESVPALITPHEHTQLGESPAIIAGEGATDAAPRPSTAVAATPMILPNGEAVMVSADSLLRRDSMSSIQLLEMEFEMDQLVSDHGSPNGSDRRRGALAATHPPREDSMGSFGSSAPTYFSGVPPPSYQSRPASSRPVSILTVSSFGCIDGMNAEYRALSQKKAAEKQRTMKGRLKKLAKKANLTK</sequence>
<feature type="region of interest" description="Disordered" evidence="1">
    <location>
        <begin position="288"/>
        <end position="324"/>
    </location>
</feature>
<evidence type="ECO:0000313" key="2">
    <source>
        <dbReference type="EMBL" id="KAK3214946.1"/>
    </source>
</evidence>
<feature type="compositionally biased region" description="Polar residues" evidence="1">
    <location>
        <begin position="60"/>
        <end position="80"/>
    </location>
</feature>
<proteinExistence type="predicted"/>
<feature type="region of interest" description="Disordered" evidence="1">
    <location>
        <begin position="368"/>
        <end position="392"/>
    </location>
</feature>
<feature type="compositionally biased region" description="Basic residues" evidence="1">
    <location>
        <begin position="376"/>
        <end position="386"/>
    </location>
</feature>
<accession>A0AAN6M6E6</accession>
<gene>
    <name evidence="2" type="ORF">GRF29_19g1780781</name>
</gene>
<name>A0AAN6M6E6_9PLEO</name>